<evidence type="ECO:0000259" key="1">
    <source>
        <dbReference type="Pfam" id="PF01408"/>
    </source>
</evidence>
<dbReference type="PANTHER" id="PTHR43249:SF1">
    <property type="entry name" value="D-GLUCOSIDE 3-DEHYDROGENASE"/>
    <property type="match status" value="1"/>
</dbReference>
<name>A0ABX0A5M4_9BACI</name>
<dbReference type="InterPro" id="IPR036291">
    <property type="entry name" value="NAD(P)-bd_dom_sf"/>
</dbReference>
<protein>
    <submittedName>
        <fullName evidence="2">Gfo/Idh/MocA family oxidoreductase</fullName>
    </submittedName>
</protein>
<organism evidence="2 3">
    <name type="scientific">Pallidibacillus pasinlerensis</name>
    <dbReference type="NCBI Taxonomy" id="2703818"/>
    <lineage>
        <taxon>Bacteria</taxon>
        <taxon>Bacillati</taxon>
        <taxon>Bacillota</taxon>
        <taxon>Bacilli</taxon>
        <taxon>Bacillales</taxon>
        <taxon>Bacillaceae</taxon>
        <taxon>Pallidibacillus</taxon>
    </lineage>
</organism>
<comment type="caution">
    <text evidence="2">The sequence shown here is derived from an EMBL/GenBank/DDBJ whole genome shotgun (WGS) entry which is preliminary data.</text>
</comment>
<dbReference type="InterPro" id="IPR052515">
    <property type="entry name" value="Gfo/Idh/MocA_Oxidoreductase"/>
</dbReference>
<dbReference type="Proteomes" id="UP000743899">
    <property type="component" value="Unassembled WGS sequence"/>
</dbReference>
<evidence type="ECO:0000313" key="3">
    <source>
        <dbReference type="Proteomes" id="UP000743899"/>
    </source>
</evidence>
<dbReference type="Gene3D" id="3.40.50.720">
    <property type="entry name" value="NAD(P)-binding Rossmann-like Domain"/>
    <property type="match status" value="1"/>
</dbReference>
<sequence length="153" mass="17255">MTKIRIDVMGLGVIGRRHVTSIAKGLIQGAEHTAVLDRTTRKEQWVKENLGDHVKLFTDLEEFLSFKLIDAVIIATPHPYHTEPTIKAFKEGLHVLLEKPAGVYTKEVPLMNEFAHKSGKVFGMIFNQRLNPLFIKLKDIVSSGKLGEIRLNN</sequence>
<reference evidence="2 3" key="1">
    <citation type="submission" date="2020-01" db="EMBL/GenBank/DDBJ databases">
        <title>A novel Bacillus sp. from Pasinler.</title>
        <authorList>
            <person name="Adiguzel A."/>
            <person name="Ay H."/>
            <person name="Baltaci M.O."/>
        </authorList>
    </citation>
    <scope>NUCLEOTIDE SEQUENCE [LARGE SCALE GENOMIC DNA]</scope>
    <source>
        <strain evidence="2 3">P1</strain>
    </source>
</reference>
<dbReference type="EMBL" id="JAACYS010000035">
    <property type="protein sequence ID" value="NCU17811.1"/>
    <property type="molecule type" value="Genomic_DNA"/>
</dbReference>
<feature type="domain" description="Gfo/Idh/MocA-like oxidoreductase N-terminal" evidence="1">
    <location>
        <begin position="4"/>
        <end position="124"/>
    </location>
</feature>
<evidence type="ECO:0000313" key="2">
    <source>
        <dbReference type="EMBL" id="NCU17811.1"/>
    </source>
</evidence>
<proteinExistence type="predicted"/>
<dbReference type="PANTHER" id="PTHR43249">
    <property type="entry name" value="UDP-N-ACETYL-2-AMINO-2-DEOXY-D-GLUCURONATE OXIDASE"/>
    <property type="match status" value="1"/>
</dbReference>
<keyword evidence="3" id="KW-1185">Reference proteome</keyword>
<dbReference type="InterPro" id="IPR000683">
    <property type="entry name" value="Gfo/Idh/MocA-like_OxRdtase_N"/>
</dbReference>
<dbReference type="SUPFAM" id="SSF51735">
    <property type="entry name" value="NAD(P)-binding Rossmann-fold domains"/>
    <property type="match status" value="1"/>
</dbReference>
<dbReference type="Pfam" id="PF01408">
    <property type="entry name" value="GFO_IDH_MocA"/>
    <property type="match status" value="1"/>
</dbReference>
<gene>
    <name evidence="2" type="ORF">GW534_08695</name>
</gene>
<accession>A0ABX0A5M4</accession>
<dbReference type="RefSeq" id="WP_161920642.1">
    <property type="nucleotide sequence ID" value="NZ_JAACYS010000035.1"/>
</dbReference>